<dbReference type="SUPFAM" id="SSF48452">
    <property type="entry name" value="TPR-like"/>
    <property type="match status" value="2"/>
</dbReference>
<name>A0A1H5ZUV9_9ACTN</name>
<organism evidence="2 3">
    <name type="scientific">Thermomonospora echinospora</name>
    <dbReference type="NCBI Taxonomy" id="1992"/>
    <lineage>
        <taxon>Bacteria</taxon>
        <taxon>Bacillati</taxon>
        <taxon>Actinomycetota</taxon>
        <taxon>Actinomycetes</taxon>
        <taxon>Streptosporangiales</taxon>
        <taxon>Thermomonosporaceae</taxon>
        <taxon>Thermomonospora</taxon>
    </lineage>
</organism>
<dbReference type="Pfam" id="PF13424">
    <property type="entry name" value="TPR_12"/>
    <property type="match status" value="3"/>
</dbReference>
<feature type="region of interest" description="Disordered" evidence="1">
    <location>
        <begin position="1268"/>
        <end position="1290"/>
    </location>
</feature>
<sequence length="1290" mass="143783">MALANTAWIMASAGRKVLVVDWALETDGRPLDRYFTRLFPSDETVLEQAGILDYVQGYRRAGREEPDADPAELWPRHVRWADDVIHVGWGDRHVDFELSGEIGYLGPGRRADRGRSPHATRLDWGAFLRSEHGVYFMARMRAELAESKYDYVLLDSRPGRSDLAWAPTVHLADVLVSCFNINVEDITHSAAATRDLLERTRARSAGGIRVLPVPMMDDDGGEHDALGFAKEFAERRFAGFPQHLQGTERRRYWGSVTVPYKPFYNVRNMLAVFAENPHGQRTILKSYEALAAAITGDRDLRLAPMDEDRRRALRKLFDPPSAAFDVAIVHAPADQPWAEWIGAVLDGYDIRVRPADSAQPAETTIVLLSPRLAESPESPQYLQAQELIIDQESSARGRDTGRLVGIRVREGVLGDVLASIVGLDLVACGDEAQARDRLVAQFVPGGVTVREDADPSAMPRFPRRMPELWNVPLADKDFVGRGELLLRLRRVLRDGGAAGRPAVLHGPAAMGKSHIAMEYALQFGYDYDIVWWIPAGTQHEVRVTLAELLPRLRSLTGADPRASADSYDAVPQVLETLGALQRRWLLVYDNAADPEALAGLMPADGTGHVLVTSQRDDWPSAGAMIEVGRFQRPESIDLLRRRSGVSGVSDQAADRIAGWLADQPLAIDQAAGWMKAHWLKIRPAQGRLATGDVEDRLVDDLLAELGRPVEETGAEQGEAAVRTVTASLARLEEERPGALWLLRICAFLSGEGVSMHLVRSAGMLERLAVHDPAVRDKDVSIDEIVQLLKRYSLARLDQQFDRLHVHQRSLQVIRERMTEEERVRARSAAQLALGAYAPSEQEADDPSHTLRYLELQRHVQPCELLSTANADDSVRRWAVNQVRYLYLTNNWRLAVEIAHQLRVRWSAEFGLDDRLRLRLLVQLANALRELGHHAEAHKWDQEAHRRRRAAQPANQLLNLMIRRSLGADLRARGRFREAVKMDQQTLELFQERLGEEHPQTLSAANNLALSLLLIGAVDEAMRQDRQTYQIRMRVLGDRHVFTWHSVTRLGIHYRELGDHANSRKQLESALGMLRAVAGGAAPATLRAAKELAVTLRHAGERAEALDRIQEALRDTRAFHGPRHPATLACQVSLAASLAAHGRHDEALDDATLNLDLYRELFGEDHPFTRACQANLAIYARLGGRADQALRHGEQAWRTLAEDPDVGPDHPFTLSAELAFANALAAADRFDEAAERERHAHGSFRERLGDGHPHTQIAYTNLQATEESMAGTGAGAQRGARRDVDIDIPST</sequence>
<evidence type="ECO:0000256" key="1">
    <source>
        <dbReference type="SAM" id="MobiDB-lite"/>
    </source>
</evidence>
<gene>
    <name evidence="2" type="ORF">SAMN04489712_10527</name>
</gene>
<dbReference type="SUPFAM" id="SSF52540">
    <property type="entry name" value="P-loop containing nucleoside triphosphate hydrolases"/>
    <property type="match status" value="1"/>
</dbReference>
<proteinExistence type="predicted"/>
<evidence type="ECO:0000313" key="2">
    <source>
        <dbReference type="EMBL" id="SEG40313.1"/>
    </source>
</evidence>
<keyword evidence="3" id="KW-1185">Reference proteome</keyword>
<evidence type="ECO:0000313" key="3">
    <source>
        <dbReference type="Proteomes" id="UP000236723"/>
    </source>
</evidence>
<dbReference type="Pfam" id="PF13374">
    <property type="entry name" value="TPR_10"/>
    <property type="match status" value="1"/>
</dbReference>
<dbReference type="Proteomes" id="UP000236723">
    <property type="component" value="Unassembled WGS sequence"/>
</dbReference>
<feature type="region of interest" description="Disordered" evidence="1">
    <location>
        <begin position="1231"/>
        <end position="1252"/>
    </location>
</feature>
<dbReference type="NCBIfam" id="NF040586">
    <property type="entry name" value="FxSxx_TPR"/>
    <property type="match status" value="1"/>
</dbReference>
<dbReference type="Gene3D" id="1.25.40.10">
    <property type="entry name" value="Tetratricopeptide repeat domain"/>
    <property type="match status" value="2"/>
</dbReference>
<reference evidence="3" key="1">
    <citation type="submission" date="2016-10" db="EMBL/GenBank/DDBJ databases">
        <authorList>
            <person name="Varghese N."/>
            <person name="Submissions S."/>
        </authorList>
    </citation>
    <scope>NUCLEOTIDE SEQUENCE [LARGE SCALE GENOMIC DNA]</scope>
    <source>
        <strain evidence="3">DSM 43163</strain>
    </source>
</reference>
<dbReference type="InterPro" id="IPR053137">
    <property type="entry name" value="NLR-like"/>
</dbReference>
<dbReference type="PANTHER" id="PTHR46082:SF6">
    <property type="entry name" value="AAA+ ATPASE DOMAIN-CONTAINING PROTEIN-RELATED"/>
    <property type="match status" value="1"/>
</dbReference>
<dbReference type="PANTHER" id="PTHR46082">
    <property type="entry name" value="ATP/GTP-BINDING PROTEIN-RELATED"/>
    <property type="match status" value="1"/>
</dbReference>
<accession>A0A1H5ZUV9</accession>
<protein>
    <submittedName>
        <fullName evidence="2">Tetratricopeptide repeat-containing protein</fullName>
    </submittedName>
</protein>
<dbReference type="EMBL" id="FNVO01000005">
    <property type="protein sequence ID" value="SEG40313.1"/>
    <property type="molecule type" value="Genomic_DNA"/>
</dbReference>
<dbReference type="InterPro" id="IPR027417">
    <property type="entry name" value="P-loop_NTPase"/>
</dbReference>
<dbReference type="InterPro" id="IPR011990">
    <property type="entry name" value="TPR-like_helical_dom_sf"/>
</dbReference>
<dbReference type="Gene3D" id="3.40.50.300">
    <property type="entry name" value="P-loop containing nucleotide triphosphate hydrolases"/>
    <property type="match status" value="2"/>
</dbReference>